<dbReference type="Pfam" id="PF03328">
    <property type="entry name" value="HpcH_HpaI"/>
    <property type="match status" value="1"/>
</dbReference>
<dbReference type="STRING" id="994573.T472_0210050"/>
<dbReference type="PANTHER" id="PTHR30502:SF0">
    <property type="entry name" value="PHOSPHOENOLPYRUVATE CARBOXYLASE FAMILY PROTEIN"/>
    <property type="match status" value="1"/>
</dbReference>
<dbReference type="Proteomes" id="UP000017747">
    <property type="component" value="Unassembled WGS sequence"/>
</dbReference>
<dbReference type="InterPro" id="IPR005000">
    <property type="entry name" value="Aldolase/citrate-lyase_domain"/>
</dbReference>
<evidence type="ECO:0000259" key="4">
    <source>
        <dbReference type="Pfam" id="PF03328"/>
    </source>
</evidence>
<organism evidence="5 6">
    <name type="scientific">Youngiibacter fragilis 232.1</name>
    <dbReference type="NCBI Taxonomy" id="994573"/>
    <lineage>
        <taxon>Bacteria</taxon>
        <taxon>Bacillati</taxon>
        <taxon>Bacillota</taxon>
        <taxon>Clostridia</taxon>
        <taxon>Eubacteriales</taxon>
        <taxon>Clostridiaceae</taxon>
        <taxon>Youngiibacter</taxon>
    </lineage>
</organism>
<reference evidence="5 6" key="1">
    <citation type="journal article" date="2014" name="Genome Announc.">
        <title>Genome Sequence of Youngiibacter fragilis, the Type Strain of the Genus Youngiibacter.</title>
        <authorList>
            <person name="Wawrik C.B."/>
            <person name="Callaghan A.V."/>
            <person name="Stamps B.W."/>
            <person name="Wawrik B."/>
        </authorList>
    </citation>
    <scope>NUCLEOTIDE SEQUENCE [LARGE SCALE GENOMIC DNA]</scope>
    <source>
        <strain evidence="5 6">232.1</strain>
    </source>
</reference>
<dbReference type="GO" id="GO:0016832">
    <property type="term" value="F:aldehyde-lyase activity"/>
    <property type="evidence" value="ECO:0007669"/>
    <property type="project" value="TreeGrafter"/>
</dbReference>
<accession>V7I4U1</accession>
<dbReference type="RefSeq" id="WP_023387681.1">
    <property type="nucleotide sequence ID" value="NZ_AXUN02000172.1"/>
</dbReference>
<evidence type="ECO:0000256" key="1">
    <source>
        <dbReference type="ARBA" id="ARBA00005568"/>
    </source>
</evidence>
<dbReference type="EMBL" id="AXUN02000172">
    <property type="protein sequence ID" value="ETA80903.1"/>
    <property type="molecule type" value="Genomic_DNA"/>
</dbReference>
<comment type="caution">
    <text evidence="5">The sequence shown here is derived from an EMBL/GenBank/DDBJ whole genome shotgun (WGS) entry which is preliminary data.</text>
</comment>
<sequence length="258" mass="28088">MNKKFSLRERILNKEVVIGTFYKFNSQAIVEMIGIAGFDFMIVDTEHSNYSSYDIEGLIRAAECVGLSSVIRVREAIAEDVLHALDSGADGVQIPSISDVDTAEKVCKSAKYYPEGNRGFTTSHRAAMYSAWNKNEKYTDYSNKHSLVIAHVENLEMAENIDGLLKIPQLDVVFVGPGDLSQAMGKPGQMNDPEVVALIEKIFVNVLEKGKAVGIYCGTPADVKKYVGLGATYIAYGSDMTALSTALSGLVKSAREAL</sequence>
<evidence type="ECO:0000313" key="5">
    <source>
        <dbReference type="EMBL" id="ETA80903.1"/>
    </source>
</evidence>
<evidence type="ECO:0000256" key="3">
    <source>
        <dbReference type="ARBA" id="ARBA00023239"/>
    </source>
</evidence>
<dbReference type="AlphaFoldDB" id="V7I4U1"/>
<dbReference type="OrthoDB" id="86160at2"/>
<proteinExistence type="inferred from homology"/>
<dbReference type="SUPFAM" id="SSF51621">
    <property type="entry name" value="Phosphoenolpyruvate/pyruvate domain"/>
    <property type="match status" value="1"/>
</dbReference>
<dbReference type="GO" id="GO:0005737">
    <property type="term" value="C:cytoplasm"/>
    <property type="evidence" value="ECO:0007669"/>
    <property type="project" value="TreeGrafter"/>
</dbReference>
<dbReference type="GO" id="GO:0046872">
    <property type="term" value="F:metal ion binding"/>
    <property type="evidence" value="ECO:0007669"/>
    <property type="project" value="UniProtKB-KW"/>
</dbReference>
<feature type="domain" description="HpcH/HpaI aldolase/citrate lyase" evidence="4">
    <location>
        <begin position="19"/>
        <end position="244"/>
    </location>
</feature>
<dbReference type="eggNOG" id="COG3836">
    <property type="taxonomic scope" value="Bacteria"/>
</dbReference>
<dbReference type="PANTHER" id="PTHR30502">
    <property type="entry name" value="2-KETO-3-DEOXY-L-RHAMNONATE ALDOLASE"/>
    <property type="match status" value="1"/>
</dbReference>
<protein>
    <submittedName>
        <fullName evidence="5">Aldolase</fullName>
    </submittedName>
</protein>
<name>V7I4U1_9CLOT</name>
<dbReference type="InterPro" id="IPR015813">
    <property type="entry name" value="Pyrv/PenolPyrv_kinase-like_dom"/>
</dbReference>
<keyword evidence="6" id="KW-1185">Reference proteome</keyword>
<keyword evidence="2" id="KW-0479">Metal-binding</keyword>
<dbReference type="Gene3D" id="3.20.20.60">
    <property type="entry name" value="Phosphoenolpyruvate-binding domains"/>
    <property type="match status" value="1"/>
</dbReference>
<comment type="similarity">
    <text evidence="1">Belongs to the HpcH/HpaI aldolase family.</text>
</comment>
<dbReference type="InterPro" id="IPR050251">
    <property type="entry name" value="HpcH-HpaI_aldolase"/>
</dbReference>
<evidence type="ECO:0000256" key="2">
    <source>
        <dbReference type="ARBA" id="ARBA00022723"/>
    </source>
</evidence>
<gene>
    <name evidence="5" type="ORF">T472_0210050</name>
</gene>
<keyword evidence="3" id="KW-0456">Lyase</keyword>
<dbReference type="InterPro" id="IPR040442">
    <property type="entry name" value="Pyrv_kinase-like_dom_sf"/>
</dbReference>
<evidence type="ECO:0000313" key="6">
    <source>
        <dbReference type="Proteomes" id="UP000017747"/>
    </source>
</evidence>